<comment type="caution">
    <text evidence="1">The sequence shown here is derived from an EMBL/GenBank/DDBJ whole genome shotgun (WGS) entry which is preliminary data.</text>
</comment>
<dbReference type="SUPFAM" id="SSF56059">
    <property type="entry name" value="Glutathione synthetase ATP-binding domain-like"/>
    <property type="match status" value="1"/>
</dbReference>
<gene>
    <name evidence="1" type="ORF">ACFP1K_28385</name>
</gene>
<sequence>MSWLPGPPGSSAPAPAPYVVLADRAGSSEFAALRHTLSRLGVPSVRVDAGGVAALALSVSVGDGTVTVDGHPIAPTVVWARHLSPRAAPGAADPAAGMLRADSWRALIGQLGALAPSVLPGGAPGRLEQLAGAARAGIRIPRTVVTTDPGPAAAAMPGPDVVVKVLDEHFVETAPGLLVGVFPEVVPRAEAARWAPLDFPVIVQEHVRHDAELRVFHLAGAVYAYAVVKSAPDALWRDATAVAVTPVPVPPRAAEVVRGLAELWGLIYGAFDLLLDGEEVVFLEVNVDGDWRWFESKAGDRAVSHAAARMVRALHLRAAGDVISPPPVGIVDFLTLGTPSGRQGR</sequence>
<accession>A0ABW1NQV7</accession>
<dbReference type="RefSeq" id="WP_380758901.1">
    <property type="nucleotide sequence ID" value="NZ_JBHSRF010000055.1"/>
</dbReference>
<dbReference type="GO" id="GO:0016874">
    <property type="term" value="F:ligase activity"/>
    <property type="evidence" value="ECO:0007669"/>
    <property type="project" value="UniProtKB-KW"/>
</dbReference>
<reference evidence="2" key="1">
    <citation type="journal article" date="2019" name="Int. J. Syst. Evol. Microbiol.">
        <title>The Global Catalogue of Microorganisms (GCM) 10K type strain sequencing project: providing services to taxonomists for standard genome sequencing and annotation.</title>
        <authorList>
            <consortium name="The Broad Institute Genomics Platform"/>
            <consortium name="The Broad Institute Genome Sequencing Center for Infectious Disease"/>
            <person name="Wu L."/>
            <person name="Ma J."/>
        </authorList>
    </citation>
    <scope>NUCLEOTIDE SEQUENCE [LARGE SCALE GENOMIC DNA]</scope>
    <source>
        <strain evidence="2">JCM 30346</strain>
    </source>
</reference>
<dbReference type="EMBL" id="JBHSRF010000055">
    <property type="protein sequence ID" value="MFC6085112.1"/>
    <property type="molecule type" value="Genomic_DNA"/>
</dbReference>
<name>A0ABW1NQV7_9ACTN</name>
<evidence type="ECO:0000313" key="1">
    <source>
        <dbReference type="EMBL" id="MFC6085112.1"/>
    </source>
</evidence>
<organism evidence="1 2">
    <name type="scientific">Sphaerisporangium aureirubrum</name>
    <dbReference type="NCBI Taxonomy" id="1544736"/>
    <lineage>
        <taxon>Bacteria</taxon>
        <taxon>Bacillati</taxon>
        <taxon>Actinomycetota</taxon>
        <taxon>Actinomycetes</taxon>
        <taxon>Streptosporangiales</taxon>
        <taxon>Streptosporangiaceae</taxon>
        <taxon>Sphaerisporangium</taxon>
    </lineage>
</organism>
<dbReference type="Proteomes" id="UP001596137">
    <property type="component" value="Unassembled WGS sequence"/>
</dbReference>
<proteinExistence type="predicted"/>
<dbReference type="Gene3D" id="3.30.470.20">
    <property type="entry name" value="ATP-grasp fold, B domain"/>
    <property type="match status" value="1"/>
</dbReference>
<keyword evidence="1" id="KW-0436">Ligase</keyword>
<protein>
    <submittedName>
        <fullName evidence="1">RimK family alpha-L-glutamate ligase</fullName>
    </submittedName>
</protein>
<keyword evidence="2" id="KW-1185">Reference proteome</keyword>
<evidence type="ECO:0000313" key="2">
    <source>
        <dbReference type="Proteomes" id="UP001596137"/>
    </source>
</evidence>